<evidence type="ECO:0000313" key="9">
    <source>
        <dbReference type="EMBL" id="KAG5271344.1"/>
    </source>
</evidence>
<evidence type="ECO:0000256" key="1">
    <source>
        <dbReference type="ARBA" id="ARBA00004123"/>
    </source>
</evidence>
<feature type="compositionally biased region" description="Low complexity" evidence="8">
    <location>
        <begin position="83"/>
        <end position="95"/>
    </location>
</feature>
<dbReference type="Pfam" id="PF02671">
    <property type="entry name" value="PAH"/>
    <property type="match status" value="1"/>
</dbReference>
<feature type="region of interest" description="Disordered" evidence="8">
    <location>
        <begin position="1242"/>
        <end position="1270"/>
    </location>
</feature>
<dbReference type="FunFam" id="1.10.10.60:FF:000191">
    <property type="entry name" value="GON-4-like protein isoform X1"/>
    <property type="match status" value="1"/>
</dbReference>
<dbReference type="PROSITE" id="PS51477">
    <property type="entry name" value="PAH"/>
    <property type="match status" value="1"/>
</dbReference>
<protein>
    <recommendedName>
        <fullName evidence="11">GON-4-like protein</fullName>
    </recommendedName>
</protein>
<dbReference type="InterPro" id="IPR009057">
    <property type="entry name" value="Homeodomain-like_sf"/>
</dbReference>
<dbReference type="InterPro" id="IPR003822">
    <property type="entry name" value="PAH"/>
</dbReference>
<evidence type="ECO:0000256" key="5">
    <source>
        <dbReference type="ARBA" id="ARBA00023163"/>
    </source>
</evidence>
<keyword evidence="10" id="KW-1185">Reference proteome</keyword>
<proteinExistence type="predicted"/>
<dbReference type="Proteomes" id="UP000823561">
    <property type="component" value="Chromosome 13"/>
</dbReference>
<feature type="compositionally biased region" description="Low complexity" evidence="8">
    <location>
        <begin position="1586"/>
        <end position="1596"/>
    </location>
</feature>
<dbReference type="CDD" id="cd12202">
    <property type="entry name" value="CASP8AP2"/>
    <property type="match status" value="1"/>
</dbReference>
<feature type="compositionally biased region" description="Acidic residues" evidence="8">
    <location>
        <begin position="2077"/>
        <end position="2092"/>
    </location>
</feature>
<dbReference type="Gene3D" id="1.20.1160.11">
    <property type="entry name" value="Paired amphipathic helix"/>
    <property type="match status" value="1"/>
</dbReference>
<feature type="compositionally biased region" description="Low complexity" evidence="8">
    <location>
        <begin position="2012"/>
        <end position="2026"/>
    </location>
</feature>
<feature type="compositionally biased region" description="Basic residues" evidence="8">
    <location>
        <begin position="15"/>
        <end position="42"/>
    </location>
</feature>
<feature type="compositionally biased region" description="Acidic residues" evidence="8">
    <location>
        <begin position="1394"/>
        <end position="1420"/>
    </location>
</feature>
<evidence type="ECO:0000256" key="2">
    <source>
        <dbReference type="ARBA" id="ARBA00022491"/>
    </source>
</evidence>
<keyword evidence="4" id="KW-0805">Transcription regulation</keyword>
<evidence type="ECO:0000256" key="8">
    <source>
        <dbReference type="SAM" id="MobiDB-lite"/>
    </source>
</evidence>
<feature type="compositionally biased region" description="Acidic residues" evidence="8">
    <location>
        <begin position="154"/>
        <end position="168"/>
    </location>
</feature>
<keyword evidence="6 7" id="KW-0539">Nucleus</keyword>
<feature type="region of interest" description="Disordered" evidence="8">
    <location>
        <begin position="1030"/>
        <end position="1061"/>
    </location>
</feature>
<feature type="compositionally biased region" description="Basic and acidic residues" evidence="8">
    <location>
        <begin position="2223"/>
        <end position="2233"/>
    </location>
</feature>
<dbReference type="PANTHER" id="PTHR16088:SF3">
    <property type="entry name" value="GON-4-LIKE PROTEIN"/>
    <property type="match status" value="1"/>
</dbReference>
<feature type="compositionally biased region" description="Basic residues" evidence="8">
    <location>
        <begin position="115"/>
        <end position="128"/>
    </location>
</feature>
<dbReference type="GO" id="GO:0003712">
    <property type="term" value="F:transcription coregulator activity"/>
    <property type="evidence" value="ECO:0007669"/>
    <property type="project" value="TreeGrafter"/>
</dbReference>
<feature type="compositionally biased region" description="Basic and acidic residues" evidence="8">
    <location>
        <begin position="2027"/>
        <end position="2046"/>
    </location>
</feature>
<dbReference type="PANTHER" id="PTHR16088">
    <property type="entry name" value="YY1 ASSOCIATED PROTEIN-RELATED"/>
    <property type="match status" value="1"/>
</dbReference>
<feature type="compositionally biased region" description="Basic and acidic residues" evidence="8">
    <location>
        <begin position="2067"/>
        <end position="2076"/>
    </location>
</feature>
<dbReference type="InterPro" id="IPR052435">
    <property type="entry name" value="YY1-Transcr_Regul"/>
</dbReference>
<feature type="compositionally biased region" description="Polar residues" evidence="8">
    <location>
        <begin position="1352"/>
        <end position="1373"/>
    </location>
</feature>
<feature type="compositionally biased region" description="Basic and acidic residues" evidence="8">
    <location>
        <begin position="1529"/>
        <end position="1564"/>
    </location>
</feature>
<feature type="region of interest" description="Disordered" evidence="8">
    <location>
        <begin position="454"/>
        <end position="483"/>
    </location>
</feature>
<feature type="compositionally biased region" description="Basic residues" evidence="8">
    <location>
        <begin position="325"/>
        <end position="334"/>
    </location>
</feature>
<feature type="region of interest" description="Disordered" evidence="8">
    <location>
        <begin position="1989"/>
        <end position="2148"/>
    </location>
</feature>
<evidence type="ECO:0000313" key="10">
    <source>
        <dbReference type="Proteomes" id="UP000823561"/>
    </source>
</evidence>
<keyword evidence="3" id="KW-0597">Phosphoprotein</keyword>
<evidence type="ECO:0008006" key="11">
    <source>
        <dbReference type="Google" id="ProtNLM"/>
    </source>
</evidence>
<keyword evidence="5" id="KW-0804">Transcription</keyword>
<feature type="compositionally biased region" description="Low complexity" evidence="8">
    <location>
        <begin position="1627"/>
        <end position="1639"/>
    </location>
</feature>
<name>A0AAV6G9X0_9TELE</name>
<evidence type="ECO:0000256" key="6">
    <source>
        <dbReference type="ARBA" id="ARBA00023242"/>
    </source>
</evidence>
<feature type="compositionally biased region" description="Polar residues" evidence="8">
    <location>
        <begin position="1428"/>
        <end position="1437"/>
    </location>
</feature>
<evidence type="ECO:0000256" key="4">
    <source>
        <dbReference type="ARBA" id="ARBA00023015"/>
    </source>
</evidence>
<feature type="region of interest" description="Disordered" evidence="8">
    <location>
        <begin position="245"/>
        <end position="357"/>
    </location>
</feature>
<feature type="compositionally biased region" description="Basic and acidic residues" evidence="8">
    <location>
        <begin position="169"/>
        <end position="179"/>
    </location>
</feature>
<feature type="region of interest" description="Disordered" evidence="8">
    <location>
        <begin position="2211"/>
        <end position="2233"/>
    </location>
</feature>
<comment type="subcellular location">
    <subcellularLocation>
        <location evidence="1 7">Nucleus</location>
    </subcellularLocation>
</comment>
<feature type="compositionally biased region" description="Acidic residues" evidence="8">
    <location>
        <begin position="259"/>
        <end position="291"/>
    </location>
</feature>
<dbReference type="SUPFAM" id="SSF47762">
    <property type="entry name" value="PAH2 domain"/>
    <property type="match status" value="2"/>
</dbReference>
<comment type="caution">
    <text evidence="9">The sequence shown here is derived from an EMBL/GenBank/DDBJ whole genome shotgun (WGS) entry which is preliminary data.</text>
</comment>
<sequence length="2233" mass="245588">MGQKRKTKSPEPKSTRLKRPKRVVRSRSPARKKLRLSPRKRLAVTPQKQKLRKNAKPLQSPRRLSPRLKCQDNTSNSDHSGSENRSSSLLSSSLQSEEDTEPGLVITLEEEHCKIQKQTRKKNGRRAKTTCTDSEREERKEKKKEDELEKDSESTTEEEEGGDDQSDDDFGKLDRDLERKSREHNLTAVNVRDILHEVITNEHVVAMMKTAIIETQDMPLFEPKMTRSKLKEVVEKGEGIPIWTKKPKEVKPPQFVDIPLEEDEDSSDEEYCPDEDEEDETAEDTFQESDVDSTASSPRVSRAGGARTPVGHSKSGDEKYLSPKPKPKASRHLRVAAVPMGPPPPPQSCSSPRSTGPPDCTFMEKLHAVDEELAFSPICLEPYQTLSNAGGTDCANDSLVACRTRSKRPLRDVPLGMLEAELHAPDITPDMYDCGLALEDRDWSEWLQGLMASDIDNEEEGDDEDDPEYNFLDDLDEPDQEDYRTDRAVRITKREVNELMEELFETFQDELGCREQDGEGHEEDEERDEEPPPPTAPNFNVPQAIRFEEPLAKILNACRLTVMGQQDSPPQCRESQPRVSHSAPVPQVVLIPPPCTLVLSAEQKRQLQQQVQQHIQLLTQVNMLSAPVEALHNEAVTTKMYLSELQSFAERGEQMKAAVQPGFVSAFRACNLQPSQDLLEELNNTPSVLLPPAKPLRSHPAVLPPKLAWLLATRPVFMYPELLPHCSLDPALHSAPCRVTFTKGEDSLIVLGLKHFKTTEVPHQLICRYLLRNKKQENLQTHIQDLCVPRAMDNVIKDYFKHNVVPPLQLACVPVMPGEEHPPVEREEALLPHWLKKSLPHIHRAVLEYNKLLEPTPEKTRLSPPYIFPEGIRYPQSIPENLTLHMHPLGKHRAANSKSKAKPFRAFSCSSLAPLAKAPTRATGISSLARIQGQPSSQGLILLASAPYTPIQGALPLAATMLTPAHGTVPVNSHAPVSLEPFTRRIVQGSGCMGPGNAQIGFSTGIIQIPNTTPLGAPVFGQGVLTTCMAQPSQKPKKPNPPKQTLPRKLHPIQPAPHKQAPQLPQLLSISAEHGVTVLSVKSLDAEAAPLTGEERVNGGLDVVQNPSAAMPVTTISLQDPDSISLGSNTEVVIETSTASLLVSESTSDQPQDLATALLPILSTLDPSQIAPSTPPNSGTQLKTGQMFLSHNPSSPLMASTSGKASPDVPKADGRELIRNSTGGSVGEFVCSPAAAQSPPVGTSQNIECSGHQGSSTDATSFATHEPTVHSNTTVMTSTVSIDRDNCLNSLSQQGSQLVLVKTTSGSASQFFLVPQNCLLANGPTVQQSIRNCVSLTKEVPNMPPPPKTPERQTNNDNHPGKDVQSSKLDPSANASLQEVCEGMVKLIEGIKDWDEEQPQTQEETEETEIGQWEDEEDNGEFIGNPLLTLSESSGSPAWSLDSHSDAMERMEESEESEVSGSPMADHRQEGHGRPELLTLTSGTEDIPVGESNGNSGGRENGDRGEQQNGQGGGGGGEKDGNEGAEQNGGKRSEEGDQDGGGDKSGEGGDGDGDKDGDGDRDRPGEEDEEEDFDDLTQDEDEEEVMSSASEESVLSIPELQETMEKLTWLASERRLCGEGDSEEDNSPTSPASPNSPVSQNSQEENSEEEEEGAVKGEEMELGDGGASKLPEGDVPQEEDGPPQTSGKGAGRGRGRGRPPPQSLKRSRRQERCSKDTAKLLLLYDNRILDNDPMRESKDYAFAQAYLNRVRETLQDVPGKVEEFLGLLYEFEQRTKAGETRNAVELFSQLKLVLREWPDLLLDFSAFLLPEQALECGLFEEQQAFERSRRFLRQLEISFGENPSHYQKIVRALQSGPGLSPAGLDELKQQMVTLLKGHTHLQGEFCLFFDKLRPPPARPGQFEEANWPEDDGGEGIGQGSGGVAIGGFEEVTLPDLEEEDEVHKIPPMTARSRRRKELGRHENYKACDWPEKDCPCSCHDTVHDPKLRKHRRKGCSHCHSSKASDVSKVKSPDPSVTSPTTGTPSDRGGEEIEEGKDVDTDIKDEIGSGASSPRHDQGCLTWDGSEGDLHPSREGREEDEEDEDEEEEWREGDEEHGLTPRKRIRTEESLTVGDKSPPPPPPPSGERDSPQQPRPSPTSETPVCAKNISLTPTGEKVILWTREADRVILTTCQQQGANQSTFQAISAELGNKTASEVSRRFRDLMRLFHTSARQVSSEDEASNTEHHSEEEQD</sequence>
<dbReference type="InterPro" id="IPR049257">
    <property type="entry name" value="Gon4l/CASP8AP2_myb-like"/>
</dbReference>
<feature type="region of interest" description="Disordered" evidence="8">
    <location>
        <begin position="507"/>
        <end position="539"/>
    </location>
</feature>
<feature type="compositionally biased region" description="Acidic residues" evidence="8">
    <location>
        <begin position="1565"/>
        <end position="1585"/>
    </location>
</feature>
<feature type="compositionally biased region" description="Polar residues" evidence="8">
    <location>
        <begin position="1167"/>
        <end position="1204"/>
    </location>
</feature>
<feature type="compositionally biased region" description="Basic residues" evidence="8">
    <location>
        <begin position="1035"/>
        <end position="1051"/>
    </location>
</feature>
<keyword evidence="2" id="KW-0678">Repressor</keyword>
<feature type="region of interest" description="Disordered" evidence="8">
    <location>
        <begin position="1337"/>
        <end position="1373"/>
    </location>
</feature>
<dbReference type="GO" id="GO:0005634">
    <property type="term" value="C:nucleus"/>
    <property type="evidence" value="ECO:0007669"/>
    <property type="project" value="UniProtKB-SubCell"/>
</dbReference>
<dbReference type="EMBL" id="JADWDJ010000013">
    <property type="protein sequence ID" value="KAG5271344.1"/>
    <property type="molecule type" value="Genomic_DNA"/>
</dbReference>
<feature type="compositionally biased region" description="Basic and acidic residues" evidence="8">
    <location>
        <begin position="133"/>
        <end position="153"/>
    </location>
</feature>
<gene>
    <name evidence="9" type="ORF">AALO_G00178680</name>
</gene>
<feature type="region of interest" description="Disordered" evidence="8">
    <location>
        <begin position="1167"/>
        <end position="1210"/>
    </location>
</feature>
<dbReference type="InterPro" id="IPR036600">
    <property type="entry name" value="PAH_sf"/>
</dbReference>
<feature type="compositionally biased region" description="Acidic residues" evidence="8">
    <location>
        <begin position="455"/>
        <end position="480"/>
    </location>
</feature>
<feature type="compositionally biased region" description="Basic and acidic residues" evidence="8">
    <location>
        <begin position="1465"/>
        <end position="1475"/>
    </location>
</feature>
<organism evidence="9 10">
    <name type="scientific">Alosa alosa</name>
    <name type="common">allis shad</name>
    <dbReference type="NCBI Taxonomy" id="278164"/>
    <lineage>
        <taxon>Eukaryota</taxon>
        <taxon>Metazoa</taxon>
        <taxon>Chordata</taxon>
        <taxon>Craniata</taxon>
        <taxon>Vertebrata</taxon>
        <taxon>Euteleostomi</taxon>
        <taxon>Actinopterygii</taxon>
        <taxon>Neopterygii</taxon>
        <taxon>Teleostei</taxon>
        <taxon>Clupei</taxon>
        <taxon>Clupeiformes</taxon>
        <taxon>Clupeoidei</taxon>
        <taxon>Clupeidae</taxon>
        <taxon>Alosa</taxon>
    </lineage>
</organism>
<reference evidence="9" key="1">
    <citation type="submission" date="2020-10" db="EMBL/GenBank/DDBJ databases">
        <title>Chromosome-scale genome assembly of the Allis shad, Alosa alosa.</title>
        <authorList>
            <person name="Margot Z."/>
            <person name="Christophe K."/>
            <person name="Cabau C."/>
            <person name="Louis A."/>
            <person name="Berthelot C."/>
            <person name="Parey E."/>
            <person name="Roest Crollius H."/>
            <person name="Montfort J."/>
            <person name="Robinson-Rechavi M."/>
            <person name="Bucao C."/>
            <person name="Bouchez O."/>
            <person name="Gislard M."/>
            <person name="Lluch J."/>
            <person name="Milhes M."/>
            <person name="Lampietro C."/>
            <person name="Lopez Roques C."/>
            <person name="Donnadieu C."/>
            <person name="Braasch I."/>
            <person name="Desvignes T."/>
            <person name="Postlethwait J."/>
            <person name="Bobe J."/>
            <person name="Guiguen Y."/>
        </authorList>
    </citation>
    <scope>NUCLEOTIDE SEQUENCE</scope>
    <source>
        <strain evidence="9">M-15738</strain>
        <tissue evidence="9">Blood</tissue>
    </source>
</reference>
<dbReference type="Pfam" id="PF21227">
    <property type="entry name" value="Myb_DNA-binding_7"/>
    <property type="match status" value="1"/>
</dbReference>
<feature type="compositionally biased region" description="Acidic residues" evidence="8">
    <location>
        <begin position="520"/>
        <end position="531"/>
    </location>
</feature>
<evidence type="ECO:0000256" key="7">
    <source>
        <dbReference type="PROSITE-ProRule" id="PRU00810"/>
    </source>
</evidence>
<accession>A0AAV6G9X0</accession>
<dbReference type="GO" id="GO:0006355">
    <property type="term" value="P:regulation of DNA-templated transcription"/>
    <property type="evidence" value="ECO:0007669"/>
    <property type="project" value="InterPro"/>
</dbReference>
<feature type="compositionally biased region" description="Basic residues" evidence="8">
    <location>
        <begin position="1989"/>
        <end position="2000"/>
    </location>
</feature>
<dbReference type="SUPFAM" id="SSF46689">
    <property type="entry name" value="Homeodomain-like"/>
    <property type="match status" value="1"/>
</dbReference>
<feature type="region of interest" description="Disordered" evidence="8">
    <location>
        <begin position="1393"/>
        <end position="1713"/>
    </location>
</feature>
<feature type="region of interest" description="Disordered" evidence="8">
    <location>
        <begin position="1"/>
        <end position="179"/>
    </location>
</feature>
<evidence type="ECO:0000256" key="3">
    <source>
        <dbReference type="ARBA" id="ARBA00022553"/>
    </source>
</evidence>
<dbReference type="Gene3D" id="1.10.10.60">
    <property type="entry name" value="Homeodomain-like"/>
    <property type="match status" value="1"/>
</dbReference>